<protein>
    <submittedName>
        <fullName evidence="1">Terminase small subunit</fullName>
    </submittedName>
</protein>
<gene>
    <name evidence="1" type="ordered locus">Rpdx1_2518</name>
</gene>
<dbReference type="Pfam" id="PF03592">
    <property type="entry name" value="Terminase_2"/>
    <property type="match status" value="1"/>
</dbReference>
<evidence type="ECO:0000313" key="2">
    <source>
        <dbReference type="Proteomes" id="UP000001402"/>
    </source>
</evidence>
<dbReference type="InterPro" id="IPR005335">
    <property type="entry name" value="Terminase_ssu"/>
</dbReference>
<dbReference type="AlphaFoldDB" id="E6VFL7"/>
<dbReference type="Gene3D" id="1.10.10.1400">
    <property type="entry name" value="Terminase, small subunit, N-terminal DNA-binding domain, HTH motif"/>
    <property type="match status" value="1"/>
</dbReference>
<dbReference type="EMBL" id="CP002418">
    <property type="protein sequence ID" value="ADU44109.1"/>
    <property type="molecule type" value="Genomic_DNA"/>
</dbReference>
<sequence>MPILDNARHEKYAQELAKGASQSDAYVAAGYARNDSHASRLARNGKVAARVAELQAAGADEAELTIAAVLEELKRIAFAPMPDEFVRACDKRAALVDIGNHLGMFKSKVELTGKDGASLVPIVTINGAPSGAG</sequence>
<dbReference type="BioCyc" id="RPAL652103:RPDX1_RS12390-MONOMER"/>
<dbReference type="InterPro" id="IPR038713">
    <property type="entry name" value="Terminase_Gp1_N_sf"/>
</dbReference>
<dbReference type="OrthoDB" id="9813753at2"/>
<organism evidence="1 2">
    <name type="scientific">Rhodopseudomonas palustris (strain DX-1)</name>
    <dbReference type="NCBI Taxonomy" id="652103"/>
    <lineage>
        <taxon>Bacteria</taxon>
        <taxon>Pseudomonadati</taxon>
        <taxon>Pseudomonadota</taxon>
        <taxon>Alphaproteobacteria</taxon>
        <taxon>Hyphomicrobiales</taxon>
        <taxon>Nitrobacteraceae</taxon>
        <taxon>Rhodopseudomonas</taxon>
    </lineage>
</organism>
<dbReference type="GO" id="GO:0051276">
    <property type="term" value="P:chromosome organization"/>
    <property type="evidence" value="ECO:0007669"/>
    <property type="project" value="InterPro"/>
</dbReference>
<dbReference type="STRING" id="652103.Rpdx1_2518"/>
<dbReference type="eggNOG" id="ENOG5033CTJ">
    <property type="taxonomic scope" value="Bacteria"/>
</dbReference>
<dbReference type="HOGENOM" id="CLU_1905102_0_0_5"/>
<accession>E6VFL7</accession>
<dbReference type="Proteomes" id="UP000001402">
    <property type="component" value="Chromosome"/>
</dbReference>
<evidence type="ECO:0000313" key="1">
    <source>
        <dbReference type="EMBL" id="ADU44109.1"/>
    </source>
</evidence>
<proteinExistence type="predicted"/>
<dbReference type="KEGG" id="rpx:Rpdx1_2518"/>
<reference evidence="1" key="1">
    <citation type="submission" date="2010-12" db="EMBL/GenBank/DDBJ databases">
        <title>Complete sequence of Rhodopseudomonas palustris DX-1.</title>
        <authorList>
            <consortium name="US DOE Joint Genome Institute"/>
            <person name="Lucas S."/>
            <person name="Copeland A."/>
            <person name="Lapidus A."/>
            <person name="Cheng J.-F."/>
            <person name="Goodwin L."/>
            <person name="Pitluck S."/>
            <person name="Misra M."/>
            <person name="Chertkov O."/>
            <person name="Detter J.C."/>
            <person name="Han C."/>
            <person name="Tapia R."/>
            <person name="Land M."/>
            <person name="Hauser L."/>
            <person name="Kyrpides N."/>
            <person name="Ivanova N."/>
            <person name="Ovchinnikova G."/>
            <person name="Logan B."/>
            <person name="Oda Y."/>
            <person name="Harwood C."/>
            <person name="Woyke T."/>
        </authorList>
    </citation>
    <scope>NUCLEOTIDE SEQUENCE [LARGE SCALE GENOMIC DNA]</scope>
    <source>
        <strain evidence="1">DX-1</strain>
    </source>
</reference>
<name>E6VFL7_RHOPX</name>